<accession>B2JUJ7</accession>
<evidence type="ECO:0000313" key="1">
    <source>
        <dbReference type="EMBL" id="ACC76168.1"/>
    </source>
</evidence>
<organism evidence="1 2">
    <name type="scientific">Paraburkholderia phymatum (strain DSM 17167 / CIP 108236 / LMG 21445 / STM815)</name>
    <name type="common">Burkholderia phymatum</name>
    <dbReference type="NCBI Taxonomy" id="391038"/>
    <lineage>
        <taxon>Bacteria</taxon>
        <taxon>Pseudomonadati</taxon>
        <taxon>Pseudomonadota</taxon>
        <taxon>Betaproteobacteria</taxon>
        <taxon>Burkholderiales</taxon>
        <taxon>Burkholderiaceae</taxon>
        <taxon>Paraburkholderia</taxon>
    </lineage>
</organism>
<keyword evidence="2" id="KW-1185">Reference proteome</keyword>
<name>B2JUJ7_PARP8</name>
<evidence type="ECO:0000313" key="2">
    <source>
        <dbReference type="Proteomes" id="UP000001192"/>
    </source>
</evidence>
<keyword evidence="1" id="KW-0614">Plasmid</keyword>
<sequence length="141" mass="15651">MPSGCTARGPSPRGLVVKGTRMNATDLLVELLNLDAEIKHARQFLAAPKSMRPWRDKADVQRELAWLEQRREQIAQALASVPQAVRPTPHTRSAGDFRVLSSDDCAPGEPCDPAHENVVFLHGYNFFSGLHKTAPKYEPTH</sequence>
<reference evidence="2" key="1">
    <citation type="journal article" date="2014" name="Stand. Genomic Sci.">
        <title>Complete genome sequence of Burkholderia phymatum STM815(T), a broad host range and efficient nitrogen-fixing symbiont of Mimosa species.</title>
        <authorList>
            <person name="Moulin L."/>
            <person name="Klonowska A."/>
            <person name="Caroline B."/>
            <person name="Booth K."/>
            <person name="Vriezen J.A."/>
            <person name="Melkonian R."/>
            <person name="James E.K."/>
            <person name="Young J.P."/>
            <person name="Bena G."/>
            <person name="Hauser L."/>
            <person name="Land M."/>
            <person name="Kyrpides N."/>
            <person name="Bruce D."/>
            <person name="Chain P."/>
            <person name="Copeland A."/>
            <person name="Pitluck S."/>
            <person name="Woyke T."/>
            <person name="Lizotte-Waniewski M."/>
            <person name="Bristow J."/>
            <person name="Riley M."/>
        </authorList>
    </citation>
    <scope>NUCLEOTIDE SEQUENCE [LARGE SCALE GENOMIC DNA]</scope>
    <source>
        <strain evidence="2">DSM 17167 / CIP 108236 / LMG 21445 / STM815</strain>
        <plasmid evidence="2">Plasmid pBPHY01</plasmid>
    </source>
</reference>
<dbReference type="KEGG" id="bph:Bphy_7167"/>
<geneLocation type="plasmid" evidence="1 2">
    <name>pBPHY01</name>
</geneLocation>
<proteinExistence type="predicted"/>
<dbReference type="EMBL" id="CP001045">
    <property type="protein sequence ID" value="ACC76168.1"/>
    <property type="molecule type" value="Genomic_DNA"/>
</dbReference>
<gene>
    <name evidence="1" type="ordered locus">Bphy_7167</name>
</gene>
<protein>
    <submittedName>
        <fullName evidence="1">Uncharacterized protein</fullName>
    </submittedName>
</protein>
<dbReference type="Proteomes" id="UP000001192">
    <property type="component" value="Plasmid pBPHY01"/>
</dbReference>
<dbReference type="HOGENOM" id="CLU_1821768_0_0_4"/>
<dbReference type="AlphaFoldDB" id="B2JUJ7"/>